<gene>
    <name evidence="2" type="ORF">GSLYS_00021721001</name>
</gene>
<feature type="non-terminal residue" evidence="2">
    <location>
        <position position="109"/>
    </location>
</feature>
<feature type="compositionally biased region" description="Polar residues" evidence="1">
    <location>
        <begin position="53"/>
        <end position="77"/>
    </location>
</feature>
<dbReference type="AlphaFoldDB" id="A0AAV2ITY6"/>
<accession>A0AAV2ITY6</accession>
<dbReference type="EMBL" id="CAXITT010001327">
    <property type="protein sequence ID" value="CAL1548404.1"/>
    <property type="molecule type" value="Genomic_DNA"/>
</dbReference>
<comment type="caution">
    <text evidence="2">The sequence shown here is derived from an EMBL/GenBank/DDBJ whole genome shotgun (WGS) entry which is preliminary data.</text>
</comment>
<keyword evidence="3" id="KW-1185">Reference proteome</keyword>
<feature type="compositionally biased region" description="Low complexity" evidence="1">
    <location>
        <begin position="78"/>
        <end position="93"/>
    </location>
</feature>
<organism evidence="2 3">
    <name type="scientific">Lymnaea stagnalis</name>
    <name type="common">Great pond snail</name>
    <name type="synonym">Helix stagnalis</name>
    <dbReference type="NCBI Taxonomy" id="6523"/>
    <lineage>
        <taxon>Eukaryota</taxon>
        <taxon>Metazoa</taxon>
        <taxon>Spiralia</taxon>
        <taxon>Lophotrochozoa</taxon>
        <taxon>Mollusca</taxon>
        <taxon>Gastropoda</taxon>
        <taxon>Heterobranchia</taxon>
        <taxon>Euthyneura</taxon>
        <taxon>Panpulmonata</taxon>
        <taxon>Hygrophila</taxon>
        <taxon>Lymnaeoidea</taxon>
        <taxon>Lymnaeidae</taxon>
        <taxon>Lymnaea</taxon>
    </lineage>
</organism>
<name>A0AAV2ITY6_LYMST</name>
<sequence length="109" mass="11895">MSSCLPGSARLKSSFYKHRQALFIEIQATTLSEGTPSISTQINFNSIPGFNSTTPNHGISSRNQVTNQTSYLNSLPNSSSTQSTSRQDSTYSYPLVDRSTSREGSTTSY</sequence>
<evidence type="ECO:0000256" key="1">
    <source>
        <dbReference type="SAM" id="MobiDB-lite"/>
    </source>
</evidence>
<feature type="region of interest" description="Disordered" evidence="1">
    <location>
        <begin position="53"/>
        <end position="109"/>
    </location>
</feature>
<reference evidence="2 3" key="1">
    <citation type="submission" date="2024-04" db="EMBL/GenBank/DDBJ databases">
        <authorList>
            <consortium name="Genoscope - CEA"/>
            <person name="William W."/>
        </authorList>
    </citation>
    <scope>NUCLEOTIDE SEQUENCE [LARGE SCALE GENOMIC DNA]</scope>
</reference>
<dbReference type="Proteomes" id="UP001497497">
    <property type="component" value="Unassembled WGS sequence"/>
</dbReference>
<evidence type="ECO:0000313" key="2">
    <source>
        <dbReference type="EMBL" id="CAL1548404.1"/>
    </source>
</evidence>
<proteinExistence type="predicted"/>
<protein>
    <submittedName>
        <fullName evidence="2">Uncharacterized protein</fullName>
    </submittedName>
</protein>
<evidence type="ECO:0000313" key="3">
    <source>
        <dbReference type="Proteomes" id="UP001497497"/>
    </source>
</evidence>